<evidence type="ECO:0000256" key="1">
    <source>
        <dbReference type="SAM" id="SignalP"/>
    </source>
</evidence>
<evidence type="ECO:0008006" key="4">
    <source>
        <dbReference type="Google" id="ProtNLM"/>
    </source>
</evidence>
<dbReference type="OrthoDB" id="8064596at2759"/>
<dbReference type="Proteomes" id="UP000886998">
    <property type="component" value="Unassembled WGS sequence"/>
</dbReference>
<dbReference type="AlphaFoldDB" id="A0A8X6MJZ1"/>
<proteinExistence type="predicted"/>
<gene>
    <name evidence="2" type="ORF">TNIN_491691</name>
</gene>
<dbReference type="GO" id="GO:0003676">
    <property type="term" value="F:nucleic acid binding"/>
    <property type="evidence" value="ECO:0007669"/>
    <property type="project" value="InterPro"/>
</dbReference>
<feature type="signal peptide" evidence="1">
    <location>
        <begin position="1"/>
        <end position="21"/>
    </location>
</feature>
<comment type="caution">
    <text evidence="2">The sequence shown here is derived from an EMBL/GenBank/DDBJ whole genome shotgun (WGS) entry which is preliminary data.</text>
</comment>
<evidence type="ECO:0000313" key="3">
    <source>
        <dbReference type="Proteomes" id="UP000886998"/>
    </source>
</evidence>
<keyword evidence="3" id="KW-1185">Reference proteome</keyword>
<evidence type="ECO:0000313" key="2">
    <source>
        <dbReference type="EMBL" id="GFS60035.1"/>
    </source>
</evidence>
<dbReference type="InterPro" id="IPR036397">
    <property type="entry name" value="RNaseH_sf"/>
</dbReference>
<keyword evidence="1" id="KW-0732">Signal</keyword>
<protein>
    <recommendedName>
        <fullName evidence="4">Secreted protein</fullName>
    </recommendedName>
</protein>
<name>A0A8X6MJZ1_9ARAC</name>
<sequence>MLKLQLSALLYLNFFASQITFQRFSDSRMALQAISSIEAQLSRYSQMSTVNCRFTSMPYRIAMQWIPSHYGIDGNENANCSVKKRTKIFQTSNNTVPFL</sequence>
<dbReference type="SUPFAM" id="SSF53098">
    <property type="entry name" value="Ribonuclease H-like"/>
    <property type="match status" value="1"/>
</dbReference>
<organism evidence="2 3">
    <name type="scientific">Trichonephila inaurata madagascariensis</name>
    <dbReference type="NCBI Taxonomy" id="2747483"/>
    <lineage>
        <taxon>Eukaryota</taxon>
        <taxon>Metazoa</taxon>
        <taxon>Ecdysozoa</taxon>
        <taxon>Arthropoda</taxon>
        <taxon>Chelicerata</taxon>
        <taxon>Arachnida</taxon>
        <taxon>Araneae</taxon>
        <taxon>Araneomorphae</taxon>
        <taxon>Entelegynae</taxon>
        <taxon>Araneoidea</taxon>
        <taxon>Nephilidae</taxon>
        <taxon>Trichonephila</taxon>
        <taxon>Trichonephila inaurata</taxon>
    </lineage>
</organism>
<reference evidence="2" key="1">
    <citation type="submission" date="2020-08" db="EMBL/GenBank/DDBJ databases">
        <title>Multicomponent nature underlies the extraordinary mechanical properties of spider dragline silk.</title>
        <authorList>
            <person name="Kono N."/>
            <person name="Nakamura H."/>
            <person name="Mori M."/>
            <person name="Yoshida Y."/>
            <person name="Ohtoshi R."/>
            <person name="Malay A.D."/>
            <person name="Moran D.A.P."/>
            <person name="Tomita M."/>
            <person name="Numata K."/>
            <person name="Arakawa K."/>
        </authorList>
    </citation>
    <scope>NUCLEOTIDE SEQUENCE</scope>
</reference>
<dbReference type="EMBL" id="BMAV01027528">
    <property type="protein sequence ID" value="GFS60035.1"/>
    <property type="molecule type" value="Genomic_DNA"/>
</dbReference>
<feature type="chain" id="PRO_5036475732" description="Secreted protein" evidence="1">
    <location>
        <begin position="22"/>
        <end position="99"/>
    </location>
</feature>
<dbReference type="InterPro" id="IPR012337">
    <property type="entry name" value="RNaseH-like_sf"/>
</dbReference>
<accession>A0A8X6MJZ1</accession>
<dbReference type="Gene3D" id="3.30.420.10">
    <property type="entry name" value="Ribonuclease H-like superfamily/Ribonuclease H"/>
    <property type="match status" value="1"/>
</dbReference>